<dbReference type="Gene3D" id="3.40.190.10">
    <property type="entry name" value="Periplasmic binding protein-like II"/>
    <property type="match status" value="1"/>
</dbReference>
<name>A0AAW0WU90_CHEQU</name>
<reference evidence="1 2" key="1">
    <citation type="journal article" date="2024" name="BMC Genomics">
        <title>Genome assembly of redclaw crayfish (Cherax quadricarinatus) provides insights into its immune adaptation and hypoxia tolerance.</title>
        <authorList>
            <person name="Liu Z."/>
            <person name="Zheng J."/>
            <person name="Li H."/>
            <person name="Fang K."/>
            <person name="Wang S."/>
            <person name="He J."/>
            <person name="Zhou D."/>
            <person name="Weng S."/>
            <person name="Chi M."/>
            <person name="Gu Z."/>
            <person name="He J."/>
            <person name="Li F."/>
            <person name="Wang M."/>
        </authorList>
    </citation>
    <scope>NUCLEOTIDE SEQUENCE [LARGE SCALE GENOMIC DNA]</scope>
    <source>
        <strain evidence="1">ZL_2023a</strain>
    </source>
</reference>
<organism evidence="1 2">
    <name type="scientific">Cherax quadricarinatus</name>
    <name type="common">Australian red claw crayfish</name>
    <dbReference type="NCBI Taxonomy" id="27406"/>
    <lineage>
        <taxon>Eukaryota</taxon>
        <taxon>Metazoa</taxon>
        <taxon>Ecdysozoa</taxon>
        <taxon>Arthropoda</taxon>
        <taxon>Crustacea</taxon>
        <taxon>Multicrustacea</taxon>
        <taxon>Malacostraca</taxon>
        <taxon>Eumalacostraca</taxon>
        <taxon>Eucarida</taxon>
        <taxon>Decapoda</taxon>
        <taxon>Pleocyemata</taxon>
        <taxon>Astacidea</taxon>
        <taxon>Parastacoidea</taxon>
        <taxon>Parastacidae</taxon>
        <taxon>Cherax</taxon>
    </lineage>
</organism>
<dbReference type="AlphaFoldDB" id="A0AAW0WU90"/>
<keyword evidence="2" id="KW-1185">Reference proteome</keyword>
<gene>
    <name evidence="1" type="ORF">OTU49_005564</name>
</gene>
<evidence type="ECO:0000313" key="2">
    <source>
        <dbReference type="Proteomes" id="UP001445076"/>
    </source>
</evidence>
<proteinExistence type="predicted"/>
<dbReference type="EMBL" id="JARKIK010000048">
    <property type="protein sequence ID" value="KAK8735217.1"/>
    <property type="molecule type" value="Genomic_DNA"/>
</dbReference>
<feature type="non-terminal residue" evidence="1">
    <location>
        <position position="1"/>
    </location>
</feature>
<comment type="caution">
    <text evidence="1">The sequence shown here is derived from an EMBL/GenBank/DDBJ whole genome shotgun (WGS) entry which is preliminary data.</text>
</comment>
<sequence>TLTAMLSIPKVAVPIDSMKDLVSQRRVPWTIESGSSFFQIVSQATEGLYKALWTGHSHTITDCYTFRNDILAGKYASICDKMTMKKVMSEDFSATGECNYYMARE</sequence>
<protein>
    <submittedName>
        <fullName evidence="1">Uncharacterized protein</fullName>
    </submittedName>
</protein>
<evidence type="ECO:0000313" key="1">
    <source>
        <dbReference type="EMBL" id="KAK8735217.1"/>
    </source>
</evidence>
<accession>A0AAW0WU90</accession>
<dbReference type="Proteomes" id="UP001445076">
    <property type="component" value="Unassembled WGS sequence"/>
</dbReference>
<feature type="non-terminal residue" evidence="1">
    <location>
        <position position="105"/>
    </location>
</feature>